<evidence type="ECO:0000313" key="7">
    <source>
        <dbReference type="EMBL" id="MDN3709085.1"/>
    </source>
</evidence>
<evidence type="ECO:0000313" key="6">
    <source>
        <dbReference type="EMBL" id="MDN3708305.1"/>
    </source>
</evidence>
<feature type="domain" description="Sigma-54 factor interaction" evidence="5">
    <location>
        <begin position="13"/>
        <end position="242"/>
    </location>
</feature>
<organism evidence="7 8">
    <name type="scientific">Paenimyroides ceti</name>
    <dbReference type="NCBI Taxonomy" id="395087"/>
    <lineage>
        <taxon>Bacteria</taxon>
        <taxon>Pseudomonadati</taxon>
        <taxon>Bacteroidota</taxon>
        <taxon>Flavobacteriia</taxon>
        <taxon>Flavobacteriales</taxon>
        <taxon>Flavobacteriaceae</taxon>
        <taxon>Paenimyroides</taxon>
    </lineage>
</organism>
<evidence type="ECO:0000256" key="3">
    <source>
        <dbReference type="ARBA" id="ARBA00023015"/>
    </source>
</evidence>
<reference evidence="8" key="2">
    <citation type="journal article" date="2019" name="Int. J. Syst. Evol. Microbiol.">
        <title>The Global Catalogue of Microorganisms (GCM) 10K type strain sequencing project: providing services to taxonomists for standard genome sequencing and annotation.</title>
        <authorList>
            <consortium name="The Broad Institute Genomics Platform"/>
            <consortium name="The Broad Institute Genome Sequencing Center for Infectious Disease"/>
            <person name="Wu L."/>
            <person name="Ma J."/>
        </authorList>
    </citation>
    <scope>NUCLEOTIDE SEQUENCE [LARGE SCALE GENOMIC DNA]</scope>
    <source>
        <strain evidence="8">CECT 7184</strain>
    </source>
</reference>
<sequence length="425" mass="48679">MESIQAIKQRFEIIGNDPKLNRAIEKAIQVAPTDISVLVTGESGVGKENIPKIIHSLSHRKHGKYIAVNCGAIPEGTIDSELFGHEKGAFTGAVGNREGYFEVADGGTIFLDEVGELPLTTQVRLLRVLENGEFIKVGSSKVQKTDVRIIAATNVKMMEAIEKGKFREDLYYRLSTIEINLPPLRERGEDIHLLFRKFSADFAHKYKMPPIKLDEQAAEYLKQYRWDGNIRQLRNIAEQISVIETKRDITLSIIQSYLPNRNKQLPSLIESKKSESDFSNEREILYKVLFDMKSDLNDLKKLTLELMKNGNSSNVQETNKNLIQRIYGQKEDMPETADHTNIALPIENNHKNPNFINPETEEEDDDSHYLIAETVDDEENLRLDEREIQLIKRALERNNGKRKIAAEELGISERTLYRKIKQYDL</sequence>
<evidence type="ECO:0000256" key="1">
    <source>
        <dbReference type="ARBA" id="ARBA00022741"/>
    </source>
</evidence>
<dbReference type="SUPFAM" id="SSF52540">
    <property type="entry name" value="P-loop containing nucleoside triphosphate hydrolases"/>
    <property type="match status" value="1"/>
</dbReference>
<proteinExistence type="predicted"/>
<keyword evidence="2" id="KW-0067">ATP-binding</keyword>
<reference evidence="7" key="1">
    <citation type="journal article" date="2014" name="Int. J. Syst. Evol. Microbiol.">
        <title>Complete genome of a new Firmicutes species belonging to the dominant human colonic microbiota ('Ruminococcus bicirculans') reveals two chromosomes and a selective capacity to utilize plant glucans.</title>
        <authorList>
            <consortium name="NISC Comparative Sequencing Program"/>
            <person name="Wegmann U."/>
            <person name="Louis P."/>
            <person name="Goesmann A."/>
            <person name="Henrissat B."/>
            <person name="Duncan S.H."/>
            <person name="Flint H.J."/>
        </authorList>
    </citation>
    <scope>NUCLEOTIDE SEQUENCE</scope>
    <source>
        <strain evidence="7">CECT 7184</strain>
    </source>
</reference>
<evidence type="ECO:0000256" key="2">
    <source>
        <dbReference type="ARBA" id="ARBA00022840"/>
    </source>
</evidence>
<evidence type="ECO:0000259" key="5">
    <source>
        <dbReference type="PROSITE" id="PS50045"/>
    </source>
</evidence>
<dbReference type="InterPro" id="IPR003593">
    <property type="entry name" value="AAA+_ATPase"/>
</dbReference>
<dbReference type="SMART" id="SM00382">
    <property type="entry name" value="AAA"/>
    <property type="match status" value="1"/>
</dbReference>
<dbReference type="InterPro" id="IPR027417">
    <property type="entry name" value="P-loop_NTPase"/>
</dbReference>
<accession>A0ABT8CX68</accession>
<dbReference type="InterPro" id="IPR025943">
    <property type="entry name" value="Sigma_54_int_dom_ATP-bd_2"/>
</dbReference>
<keyword evidence="1" id="KW-0547">Nucleotide-binding</keyword>
<protein>
    <submittedName>
        <fullName evidence="7">Sigma-54 dependent transcriptional regulator</fullName>
    </submittedName>
</protein>
<gene>
    <name evidence="6" type="ORF">QW060_14470</name>
    <name evidence="7" type="ORF">QW060_18685</name>
</gene>
<dbReference type="PRINTS" id="PR01590">
    <property type="entry name" value="HTHFIS"/>
</dbReference>
<keyword evidence="8" id="KW-1185">Reference proteome</keyword>
<dbReference type="SUPFAM" id="SSF46689">
    <property type="entry name" value="Homeodomain-like"/>
    <property type="match status" value="1"/>
</dbReference>
<dbReference type="Gene3D" id="1.10.10.60">
    <property type="entry name" value="Homeodomain-like"/>
    <property type="match status" value="1"/>
</dbReference>
<dbReference type="PROSITE" id="PS00675">
    <property type="entry name" value="SIGMA54_INTERACT_1"/>
    <property type="match status" value="1"/>
</dbReference>
<dbReference type="Pfam" id="PF00158">
    <property type="entry name" value="Sigma54_activat"/>
    <property type="match status" value="1"/>
</dbReference>
<dbReference type="Pfam" id="PF25601">
    <property type="entry name" value="AAA_lid_14"/>
    <property type="match status" value="1"/>
</dbReference>
<dbReference type="Proteomes" id="UP001242368">
    <property type="component" value="Unassembled WGS sequence"/>
</dbReference>
<dbReference type="Gene3D" id="1.10.8.60">
    <property type="match status" value="1"/>
</dbReference>
<dbReference type="PROSITE" id="PS50045">
    <property type="entry name" value="SIGMA54_INTERACT_4"/>
    <property type="match status" value="1"/>
</dbReference>
<dbReference type="InterPro" id="IPR009057">
    <property type="entry name" value="Homeodomain-like_sf"/>
</dbReference>
<dbReference type="CDD" id="cd00009">
    <property type="entry name" value="AAA"/>
    <property type="match status" value="1"/>
</dbReference>
<dbReference type="InterPro" id="IPR002078">
    <property type="entry name" value="Sigma_54_int"/>
</dbReference>
<dbReference type="EMBL" id="JAUFQU010000015">
    <property type="protein sequence ID" value="MDN3709085.1"/>
    <property type="molecule type" value="Genomic_DNA"/>
</dbReference>
<dbReference type="InterPro" id="IPR002197">
    <property type="entry name" value="HTH_Fis"/>
</dbReference>
<dbReference type="PANTHER" id="PTHR32071">
    <property type="entry name" value="TRANSCRIPTIONAL REGULATORY PROTEIN"/>
    <property type="match status" value="1"/>
</dbReference>
<keyword evidence="3" id="KW-0805">Transcription regulation</keyword>
<dbReference type="InterPro" id="IPR058031">
    <property type="entry name" value="AAA_lid_NorR"/>
</dbReference>
<keyword evidence="4" id="KW-0804">Transcription</keyword>
<dbReference type="PANTHER" id="PTHR32071:SF121">
    <property type="entry name" value="SIGMA L-DEPENDENT TRANSCRIPTIONAL REGULATOR YQIR-RELATED"/>
    <property type="match status" value="1"/>
</dbReference>
<comment type="caution">
    <text evidence="7">The sequence shown here is derived from an EMBL/GenBank/DDBJ whole genome shotgun (WGS) entry which is preliminary data.</text>
</comment>
<evidence type="ECO:0000256" key="4">
    <source>
        <dbReference type="ARBA" id="ARBA00023163"/>
    </source>
</evidence>
<dbReference type="InterPro" id="IPR025662">
    <property type="entry name" value="Sigma_54_int_dom_ATP-bd_1"/>
</dbReference>
<reference evidence="7" key="3">
    <citation type="submission" date="2023-06" db="EMBL/GenBank/DDBJ databases">
        <authorList>
            <person name="Lucena T."/>
            <person name="Sun Q."/>
        </authorList>
    </citation>
    <scope>NUCLEOTIDE SEQUENCE</scope>
    <source>
        <strain evidence="7">CECT 7184</strain>
    </source>
</reference>
<dbReference type="EMBL" id="JAUFQU010000001">
    <property type="protein sequence ID" value="MDN3708305.1"/>
    <property type="molecule type" value="Genomic_DNA"/>
</dbReference>
<dbReference type="PROSITE" id="PS00676">
    <property type="entry name" value="SIGMA54_INTERACT_2"/>
    <property type="match status" value="1"/>
</dbReference>
<name>A0ABT8CX68_9FLAO</name>
<evidence type="ECO:0000313" key="8">
    <source>
        <dbReference type="Proteomes" id="UP001242368"/>
    </source>
</evidence>
<dbReference type="Pfam" id="PF02954">
    <property type="entry name" value="HTH_8"/>
    <property type="match status" value="1"/>
</dbReference>
<dbReference type="Gene3D" id="3.40.50.300">
    <property type="entry name" value="P-loop containing nucleotide triphosphate hydrolases"/>
    <property type="match status" value="1"/>
</dbReference>